<comment type="caution">
    <text evidence="2">The sequence shown here is derived from an EMBL/GenBank/DDBJ whole genome shotgun (WGS) entry which is preliminary data.</text>
</comment>
<evidence type="ECO:0000313" key="2">
    <source>
        <dbReference type="EMBL" id="KCZ86602.1"/>
    </source>
</evidence>
<sequence>MGPDAKETALLNTLKAKTQVIAPTWVSEVVLQTSQFDRMKLWYAAVLGADWAFENKPDPNVAVDNHHGDGGKQVHAKDVRAVFMRMKLPATHTLTFAIFELTHLTHAPTTDPGLNHMQFKHADLTELVKRIEALRDADIHPHRSANHGPITSFYFRDPDENIVEFCLDNFDTPAEMIAFTRSEAFQRNPSGIDLDRDEFLRRFHAGVPRRELLSI</sequence>
<dbReference type="OrthoDB" id="9812656at2"/>
<gene>
    <name evidence="2" type="ORF">HHI_17021</name>
</gene>
<dbReference type="GO" id="GO:0051213">
    <property type="term" value="F:dioxygenase activity"/>
    <property type="evidence" value="ECO:0007669"/>
    <property type="project" value="UniProtKB-KW"/>
</dbReference>
<dbReference type="InterPro" id="IPR029068">
    <property type="entry name" value="Glyas_Bleomycin-R_OHBP_Dase"/>
</dbReference>
<dbReference type="Pfam" id="PF00903">
    <property type="entry name" value="Glyoxalase"/>
    <property type="match status" value="1"/>
</dbReference>
<accession>A0A059F7M0</accession>
<evidence type="ECO:0000313" key="3">
    <source>
        <dbReference type="Proteomes" id="UP000025061"/>
    </source>
</evidence>
<dbReference type="InterPro" id="IPR004360">
    <property type="entry name" value="Glyas_Fos-R_dOase_dom"/>
</dbReference>
<dbReference type="Proteomes" id="UP000025061">
    <property type="component" value="Unassembled WGS sequence"/>
</dbReference>
<dbReference type="RefSeq" id="WP_011647212.1">
    <property type="nucleotide sequence ID" value="NZ_ARYI01000023.1"/>
</dbReference>
<feature type="domain" description="Glyoxalase/fosfomycin resistance/dioxygenase" evidence="1">
    <location>
        <begin position="28"/>
        <end position="165"/>
    </location>
</feature>
<keyword evidence="2" id="KW-0223">Dioxygenase</keyword>
<protein>
    <submittedName>
        <fullName evidence="2">Putative biphenyl-2,3-diol 1,2-dioxygenase</fullName>
    </submittedName>
</protein>
<proteinExistence type="predicted"/>
<reference evidence="2 3" key="1">
    <citation type="submission" date="2013-04" db="EMBL/GenBank/DDBJ databases">
        <title>Hyphomonas hirschiana VP5 Genome Sequencing.</title>
        <authorList>
            <person name="Lai Q."/>
            <person name="Shao Z."/>
        </authorList>
    </citation>
    <scope>NUCLEOTIDE SEQUENCE [LARGE SCALE GENOMIC DNA]</scope>
    <source>
        <strain evidence="2 3">VP5</strain>
    </source>
</reference>
<keyword evidence="3" id="KW-1185">Reference proteome</keyword>
<dbReference type="SUPFAM" id="SSF54593">
    <property type="entry name" value="Glyoxalase/Bleomycin resistance protein/Dihydroxybiphenyl dioxygenase"/>
    <property type="match status" value="1"/>
</dbReference>
<keyword evidence="2" id="KW-0560">Oxidoreductase</keyword>
<dbReference type="PATRIC" id="fig|1280951.3.peg.3429"/>
<evidence type="ECO:0000259" key="1">
    <source>
        <dbReference type="Pfam" id="PF00903"/>
    </source>
</evidence>
<dbReference type="Gene3D" id="3.10.180.10">
    <property type="entry name" value="2,3-Dihydroxybiphenyl 1,2-Dioxygenase, domain 1"/>
    <property type="match status" value="1"/>
</dbReference>
<dbReference type="AlphaFoldDB" id="A0A059F7M0"/>
<organism evidence="2 3">
    <name type="scientific">Hyphomonas hirschiana VP5</name>
    <dbReference type="NCBI Taxonomy" id="1280951"/>
    <lineage>
        <taxon>Bacteria</taxon>
        <taxon>Pseudomonadati</taxon>
        <taxon>Pseudomonadota</taxon>
        <taxon>Alphaproteobacteria</taxon>
        <taxon>Hyphomonadales</taxon>
        <taxon>Hyphomonadaceae</taxon>
        <taxon>Hyphomonas</taxon>
    </lineage>
</organism>
<name>A0A059F7M0_9PROT</name>
<dbReference type="EMBL" id="ARYI01000023">
    <property type="protein sequence ID" value="KCZ86602.1"/>
    <property type="molecule type" value="Genomic_DNA"/>
</dbReference>